<accession>A0A5J4KDR9</accession>
<comment type="similarity">
    <text evidence="1">Belongs to the sigma-70 factor family. ECF subfamily.</text>
</comment>
<name>A0A5J4KDR9_9CHLR</name>
<keyword evidence="10" id="KW-1185">Reference proteome</keyword>
<dbReference type="EMBL" id="BKZV01000006">
    <property type="protein sequence ID" value="GER85112.1"/>
    <property type="molecule type" value="Genomic_DNA"/>
</dbReference>
<dbReference type="RefSeq" id="WP_151729648.1">
    <property type="nucleotide sequence ID" value="NZ_BKZV01000006.1"/>
</dbReference>
<dbReference type="GO" id="GO:0003677">
    <property type="term" value="F:DNA binding"/>
    <property type="evidence" value="ECO:0007669"/>
    <property type="project" value="InterPro"/>
</dbReference>
<evidence type="ECO:0000256" key="1">
    <source>
        <dbReference type="ARBA" id="ARBA00010641"/>
    </source>
</evidence>
<dbReference type="SUPFAM" id="SSF88659">
    <property type="entry name" value="Sigma3 and sigma4 domains of RNA polymerase sigma factors"/>
    <property type="match status" value="1"/>
</dbReference>
<gene>
    <name evidence="9" type="ORF">KTAU_37480</name>
</gene>
<evidence type="ECO:0000313" key="9">
    <source>
        <dbReference type="EMBL" id="GER85112.1"/>
    </source>
</evidence>
<evidence type="ECO:0000313" key="10">
    <source>
        <dbReference type="Proteomes" id="UP000334820"/>
    </source>
</evidence>
<evidence type="ECO:0000256" key="6">
    <source>
        <dbReference type="SAM" id="MobiDB-lite"/>
    </source>
</evidence>
<dbReference type="Gene3D" id="1.10.1740.10">
    <property type="match status" value="1"/>
</dbReference>
<comment type="caution">
    <text evidence="9">The sequence shown here is derived from an EMBL/GenBank/DDBJ whole genome shotgun (WGS) entry which is preliminary data.</text>
</comment>
<evidence type="ECO:0000256" key="2">
    <source>
        <dbReference type="ARBA" id="ARBA00023015"/>
    </source>
</evidence>
<keyword evidence="4" id="KW-0804">Transcription</keyword>
<reference evidence="9 10" key="1">
    <citation type="journal article" date="2019" name="Int. J. Syst. Evol. Microbiol.">
        <title>Thermogemmatispora aurantia sp. nov. and Thermogemmatispora argillosa sp. nov., within the class Ktedonobacteria, and emended description of the genus Thermogemmatispora.</title>
        <authorList>
            <person name="Zheng Y."/>
            <person name="Wang C.M."/>
            <person name="Sakai Y."/>
            <person name="Abe K."/>
            <person name="Yokota A."/>
            <person name="Yabe S."/>
        </authorList>
    </citation>
    <scope>NUCLEOTIDE SEQUENCE [LARGE SCALE GENOMIC DNA]</scope>
    <source>
        <strain evidence="9 10">A1-2</strain>
    </source>
</reference>
<evidence type="ECO:0000256" key="3">
    <source>
        <dbReference type="ARBA" id="ARBA00023082"/>
    </source>
</evidence>
<dbReference type="InterPro" id="IPR013324">
    <property type="entry name" value="RNA_pol_sigma_r3/r4-like"/>
</dbReference>
<evidence type="ECO:0000256" key="5">
    <source>
        <dbReference type="NCBIfam" id="TIGR02959"/>
    </source>
</evidence>
<dbReference type="InterPro" id="IPR036388">
    <property type="entry name" value="WH-like_DNA-bd_sf"/>
</dbReference>
<dbReference type="Gene3D" id="1.10.10.10">
    <property type="entry name" value="Winged helix-like DNA-binding domain superfamily/Winged helix DNA-binding domain"/>
    <property type="match status" value="1"/>
</dbReference>
<keyword evidence="2" id="KW-0805">Transcription regulation</keyword>
<dbReference type="InterPro" id="IPR013325">
    <property type="entry name" value="RNA_pol_sigma_r2"/>
</dbReference>
<dbReference type="GO" id="GO:0006352">
    <property type="term" value="P:DNA-templated transcription initiation"/>
    <property type="evidence" value="ECO:0007669"/>
    <property type="project" value="InterPro"/>
</dbReference>
<dbReference type="Pfam" id="PF04542">
    <property type="entry name" value="Sigma70_r2"/>
    <property type="match status" value="1"/>
</dbReference>
<dbReference type="CDD" id="cd06171">
    <property type="entry name" value="Sigma70_r4"/>
    <property type="match status" value="1"/>
</dbReference>
<protein>
    <recommendedName>
        <fullName evidence="5">RNA polymerase sigma factor SigZ</fullName>
    </recommendedName>
</protein>
<dbReference type="NCBIfam" id="TIGR02937">
    <property type="entry name" value="sigma70-ECF"/>
    <property type="match status" value="1"/>
</dbReference>
<dbReference type="Pfam" id="PF08281">
    <property type="entry name" value="Sigma70_r4_2"/>
    <property type="match status" value="1"/>
</dbReference>
<sequence length="216" mass="24919">MSSVTERAWVALHEPLRLFIRRRLPDEESVDDLLQEIFLRIHQHSQELRSDEKLEHWAYRIARHLVCDYYRRRRNLLSLEDQPQSQAATSEVLLHSEQEQASEVARAAIKRSLQELIHCLPAPYREALILTEYEGLSQRELARRLGLSFSGAKSRVQRARERLRQLLRACCQFEFDRLGRVIGYQPLTSCCLGPEESEQGGSACLDESTCAASSGR</sequence>
<dbReference type="GO" id="GO:0016987">
    <property type="term" value="F:sigma factor activity"/>
    <property type="evidence" value="ECO:0007669"/>
    <property type="project" value="UniProtKB-KW"/>
</dbReference>
<dbReference type="InterPro" id="IPR014284">
    <property type="entry name" value="RNA_pol_sigma-70_dom"/>
</dbReference>
<dbReference type="InterPro" id="IPR007627">
    <property type="entry name" value="RNA_pol_sigma70_r2"/>
</dbReference>
<dbReference type="InterPro" id="IPR039425">
    <property type="entry name" value="RNA_pol_sigma-70-like"/>
</dbReference>
<evidence type="ECO:0000259" key="7">
    <source>
        <dbReference type="Pfam" id="PF04542"/>
    </source>
</evidence>
<feature type="region of interest" description="Disordered" evidence="6">
    <location>
        <begin position="195"/>
        <end position="216"/>
    </location>
</feature>
<dbReference type="PANTHER" id="PTHR43133:SF62">
    <property type="entry name" value="RNA POLYMERASE SIGMA FACTOR SIGZ"/>
    <property type="match status" value="1"/>
</dbReference>
<keyword evidence="3" id="KW-0731">Sigma factor</keyword>
<dbReference type="InterPro" id="IPR013249">
    <property type="entry name" value="RNA_pol_sigma70_r4_t2"/>
</dbReference>
<dbReference type="Proteomes" id="UP000334820">
    <property type="component" value="Unassembled WGS sequence"/>
</dbReference>
<evidence type="ECO:0000256" key="4">
    <source>
        <dbReference type="ARBA" id="ARBA00023163"/>
    </source>
</evidence>
<dbReference type="NCBIfam" id="TIGR02959">
    <property type="entry name" value="SigZ"/>
    <property type="match status" value="1"/>
</dbReference>
<feature type="domain" description="RNA polymerase sigma-70 region 2" evidence="7">
    <location>
        <begin position="15"/>
        <end position="74"/>
    </location>
</feature>
<feature type="domain" description="RNA polymerase sigma factor 70 region 4 type 2" evidence="8">
    <location>
        <begin position="111"/>
        <end position="163"/>
    </location>
</feature>
<dbReference type="AlphaFoldDB" id="A0A5J4KDR9"/>
<dbReference type="InterPro" id="IPR014304">
    <property type="entry name" value="RNA_pol_sigma-Z"/>
</dbReference>
<dbReference type="PANTHER" id="PTHR43133">
    <property type="entry name" value="RNA POLYMERASE ECF-TYPE SIGMA FACTO"/>
    <property type="match status" value="1"/>
</dbReference>
<evidence type="ECO:0000259" key="8">
    <source>
        <dbReference type="Pfam" id="PF08281"/>
    </source>
</evidence>
<organism evidence="9 10">
    <name type="scientific">Thermogemmatispora aurantia</name>
    <dbReference type="NCBI Taxonomy" id="2045279"/>
    <lineage>
        <taxon>Bacteria</taxon>
        <taxon>Bacillati</taxon>
        <taxon>Chloroflexota</taxon>
        <taxon>Ktedonobacteria</taxon>
        <taxon>Thermogemmatisporales</taxon>
        <taxon>Thermogemmatisporaceae</taxon>
        <taxon>Thermogemmatispora</taxon>
    </lineage>
</organism>
<proteinExistence type="inferred from homology"/>
<dbReference type="SUPFAM" id="SSF88946">
    <property type="entry name" value="Sigma2 domain of RNA polymerase sigma factors"/>
    <property type="match status" value="1"/>
</dbReference>